<dbReference type="GO" id="GO:0016405">
    <property type="term" value="F:CoA-ligase activity"/>
    <property type="evidence" value="ECO:0007669"/>
    <property type="project" value="TreeGrafter"/>
</dbReference>
<dbReference type="InterPro" id="IPR025110">
    <property type="entry name" value="AMP-bd_C"/>
</dbReference>
<dbReference type="Gene3D" id="3.30.300.30">
    <property type="match status" value="1"/>
</dbReference>
<dbReference type="SUPFAM" id="SSF56801">
    <property type="entry name" value="Acetyl-CoA synthetase-like"/>
    <property type="match status" value="1"/>
</dbReference>
<evidence type="ECO:0000256" key="1">
    <source>
        <dbReference type="PROSITE-ProRule" id="PRU00221"/>
    </source>
</evidence>
<dbReference type="Pfam" id="PF13193">
    <property type="entry name" value="AMP-binding_C"/>
    <property type="match status" value="1"/>
</dbReference>
<keyword evidence="1" id="KW-0853">WD repeat</keyword>
<evidence type="ECO:0000313" key="5">
    <source>
        <dbReference type="EMBL" id="RWR00311.1"/>
    </source>
</evidence>
<dbReference type="InterPro" id="IPR015943">
    <property type="entry name" value="WD40/YVTN_repeat-like_dom_sf"/>
</dbReference>
<feature type="region of interest" description="Disordered" evidence="2">
    <location>
        <begin position="900"/>
        <end position="925"/>
    </location>
</feature>
<dbReference type="SUPFAM" id="SSF50978">
    <property type="entry name" value="WD40 repeat-like"/>
    <property type="match status" value="1"/>
</dbReference>
<dbReference type="InterPro" id="IPR020845">
    <property type="entry name" value="AMP-binding_CS"/>
</dbReference>
<gene>
    <name evidence="5" type="ORF">C8Q69DRAFT_484846</name>
</gene>
<dbReference type="PANTHER" id="PTHR24096:SF422">
    <property type="entry name" value="BCDNA.GH02901"/>
    <property type="match status" value="1"/>
</dbReference>
<reference evidence="5 6" key="1">
    <citation type="journal article" date="2018" name="Front. Microbiol.">
        <title>Genomic and genetic insights into a cosmopolitan fungus, Paecilomyces variotii (Eurotiales).</title>
        <authorList>
            <person name="Urquhart A.S."/>
            <person name="Mondo S.J."/>
            <person name="Makela M.R."/>
            <person name="Hane J.K."/>
            <person name="Wiebenga A."/>
            <person name="He G."/>
            <person name="Mihaltcheva S."/>
            <person name="Pangilinan J."/>
            <person name="Lipzen A."/>
            <person name="Barry K."/>
            <person name="de Vries R.P."/>
            <person name="Grigoriev I.V."/>
            <person name="Idnurm A."/>
        </authorList>
    </citation>
    <scope>NUCLEOTIDE SEQUENCE [LARGE SCALE GENOMIC DNA]</scope>
    <source>
        <strain evidence="5 6">CBS 101075</strain>
    </source>
</reference>
<dbReference type="EMBL" id="RCNU01000001">
    <property type="protein sequence ID" value="RWR00311.1"/>
    <property type="molecule type" value="Genomic_DNA"/>
</dbReference>
<evidence type="ECO:0000259" key="3">
    <source>
        <dbReference type="Pfam" id="PF00501"/>
    </source>
</evidence>
<feature type="domain" description="AMP-dependent synthetase/ligase" evidence="3">
    <location>
        <begin position="51"/>
        <end position="427"/>
    </location>
</feature>
<dbReference type="CDD" id="cd05911">
    <property type="entry name" value="Firefly_Luc_like"/>
    <property type="match status" value="1"/>
</dbReference>
<dbReference type="InterPro" id="IPR000873">
    <property type="entry name" value="AMP-dep_synth/lig_dom"/>
</dbReference>
<accession>A0A443I875</accession>
<dbReference type="InterPro" id="IPR045851">
    <property type="entry name" value="AMP-bd_C_sf"/>
</dbReference>
<dbReference type="VEuPathDB" id="FungiDB:C8Q69DRAFT_484846"/>
<dbReference type="AlphaFoldDB" id="A0A443I875"/>
<dbReference type="Pfam" id="PF00501">
    <property type="entry name" value="AMP-binding"/>
    <property type="match status" value="1"/>
</dbReference>
<evidence type="ECO:0000259" key="4">
    <source>
        <dbReference type="Pfam" id="PF13193"/>
    </source>
</evidence>
<evidence type="ECO:0000256" key="2">
    <source>
        <dbReference type="SAM" id="MobiDB-lite"/>
    </source>
</evidence>
<protein>
    <submittedName>
        <fullName evidence="5">Uncharacterized protein</fullName>
    </submittedName>
</protein>
<evidence type="ECO:0000313" key="6">
    <source>
        <dbReference type="Proteomes" id="UP000283841"/>
    </source>
</evidence>
<dbReference type="Gene3D" id="3.40.50.980">
    <property type="match status" value="2"/>
</dbReference>
<keyword evidence="6" id="KW-1185">Reference proteome</keyword>
<feature type="repeat" description="WD" evidence="1">
    <location>
        <begin position="698"/>
        <end position="730"/>
    </location>
</feature>
<proteinExistence type="predicted"/>
<dbReference type="Pfam" id="PF00400">
    <property type="entry name" value="WD40"/>
    <property type="match status" value="3"/>
</dbReference>
<sequence>MVFYPPSWTKNVPHIPDDVPICDFMLQDLHGRHPLGYSRDPFTCGLTKKSYSALDVVDRVDYLSRSLAKEFGWQPNQGTEWDKVVAVFSVNTIDTVPLAWAVHRLNGLVTPANAAYSAEELTHQLRDSGAKALFTCLPLLSTALQAAAKAGLPKERIYLLEVPEIILGGAKPPAEYKTVSYFVEEGKSLRALERTKWSSGQGARQVAFLCYSSGTSGLPKGVMISHRNVISNVLQIATYESDWRERLIEPGNQSAYTDIVLNLLPQSHIYGLVVICHAAPFRGDQTIVLPRFDMKQFLSAIQDFRISSLFLVPPIIINMLRNKELCSKYDLSNVKGIFTGAAPLGAETAADLQKQYPKWLIRQGYGLTETCTVVCSTHPDHIFLGSSGCLLPGVEARIVSADGKEVTEYDTPGELLIRSPSVVLGYLNNEKATKETFQNGWMHTGDEAVIRPSPSKEEHVFIVDRIKELIKVKGLQVAPAELEAHLLLHPAVSDCTVIAVPDDAAGEVPKAFIVKSSSAGSDDATTAASIAKHVQDQKARHKWLKGGVEFIDAIPKSPSGKILRRMLRDRERELRRKAGDPHHEEDVYLDADEAAEEIVADEDHPMDSDDDDQDVVFEDQEITLQNDSLAHFDKHNDSIFCIANHPVHPSIVITGSGDDTGYVFDATPTDERPLLPQSYESNPQPKGERKSLEPLAKMDGHTDSVNAVAFTEPKGEYVVTGGLDGRLRVWRDTTSQLTGLQWAFVAEAQEVEEINWIAVCPYQQGEEETRNVIALGANDGSAWVFRIDHNDTASPITIIQSFFQHTGSCTAGAWTPDGKLLATVSEDGTFYVYDVFGAAAAAGISSSAGTSAVVGMTPEDQRFAVEGGLYSVAIAPTGAFAAVGGAEGHIKVVGLPRLPSSTSAATSNKPSSKSKSKSSAGGSQAAVGAGGAGTLLASLQAQSESIETLSFSAPPLTLLAAGSVDGSIALFDTAHRFAVRRHIKEAHEGAAVVKVEFVREAASGPALVPRPGPAALTAGQGRSWLLTSVGLDGVVRRWDTRGGTAAAGQGLLKEWRGHTGLLEGPEGEQSGGILGFVHVGGKRIVTAGDDGVALVFEE</sequence>
<dbReference type="PANTHER" id="PTHR24096">
    <property type="entry name" value="LONG-CHAIN-FATTY-ACID--COA LIGASE"/>
    <property type="match status" value="1"/>
</dbReference>
<dbReference type="PROSITE" id="PS50294">
    <property type="entry name" value="WD_REPEATS_REGION"/>
    <property type="match status" value="1"/>
</dbReference>
<name>A0A443I875_BYSSP</name>
<dbReference type="SMART" id="SM00320">
    <property type="entry name" value="WD40"/>
    <property type="match status" value="7"/>
</dbReference>
<feature type="domain" description="AMP-binding enzyme C-terminal" evidence="4">
    <location>
        <begin position="481"/>
        <end position="561"/>
    </location>
</feature>
<dbReference type="PROSITE" id="PS00455">
    <property type="entry name" value="AMP_BINDING"/>
    <property type="match status" value="1"/>
</dbReference>
<dbReference type="FunFam" id="2.130.10.10:FF:000643">
    <property type="entry name" value="60S ribosome biogenesis protein Sqt1"/>
    <property type="match status" value="1"/>
</dbReference>
<feature type="repeat" description="WD" evidence="1">
    <location>
        <begin position="802"/>
        <end position="835"/>
    </location>
</feature>
<dbReference type="RefSeq" id="XP_028489955.1">
    <property type="nucleotide sequence ID" value="XM_028631792.1"/>
</dbReference>
<dbReference type="Gene3D" id="2.130.10.10">
    <property type="entry name" value="YVTN repeat-like/Quinoprotein amine dehydrogenase"/>
    <property type="match status" value="1"/>
</dbReference>
<dbReference type="Gene3D" id="2.30.38.10">
    <property type="entry name" value="Luciferase, Domain 3"/>
    <property type="match status" value="1"/>
</dbReference>
<organism evidence="5 6">
    <name type="scientific">Byssochlamys spectabilis</name>
    <name type="common">Paecilomyces variotii</name>
    <dbReference type="NCBI Taxonomy" id="264951"/>
    <lineage>
        <taxon>Eukaryota</taxon>
        <taxon>Fungi</taxon>
        <taxon>Dikarya</taxon>
        <taxon>Ascomycota</taxon>
        <taxon>Pezizomycotina</taxon>
        <taxon>Eurotiomycetes</taxon>
        <taxon>Eurotiomycetidae</taxon>
        <taxon>Eurotiales</taxon>
        <taxon>Thermoascaceae</taxon>
        <taxon>Paecilomyces</taxon>
    </lineage>
</organism>
<comment type="caution">
    <text evidence="5">The sequence shown here is derived from an EMBL/GenBank/DDBJ whole genome shotgun (WGS) entry which is preliminary data.</text>
</comment>
<dbReference type="PROSITE" id="PS50082">
    <property type="entry name" value="WD_REPEATS_2"/>
    <property type="match status" value="2"/>
</dbReference>
<dbReference type="GeneID" id="39601069"/>
<feature type="region of interest" description="Disordered" evidence="2">
    <location>
        <begin position="666"/>
        <end position="690"/>
    </location>
</feature>
<dbReference type="InterPro" id="IPR036322">
    <property type="entry name" value="WD40_repeat_dom_sf"/>
</dbReference>
<dbReference type="InterPro" id="IPR001680">
    <property type="entry name" value="WD40_rpt"/>
</dbReference>
<dbReference type="STRING" id="264951.A0A443I875"/>
<dbReference type="Proteomes" id="UP000283841">
    <property type="component" value="Unassembled WGS sequence"/>
</dbReference>